<dbReference type="GO" id="GO:0022857">
    <property type="term" value="F:transmembrane transporter activity"/>
    <property type="evidence" value="ECO:0007669"/>
    <property type="project" value="UniProtKB-UniRule"/>
</dbReference>
<dbReference type="PANTHER" id="PTHR33362">
    <property type="entry name" value="SIALIC ACID TRAP TRANSPORTER PERMEASE PROTEIN SIAT-RELATED"/>
    <property type="match status" value="1"/>
</dbReference>
<dbReference type="AlphaFoldDB" id="A0A0A0EI35"/>
<dbReference type="STRING" id="1461694.ATO9_03865"/>
<evidence type="ECO:0000256" key="7">
    <source>
        <dbReference type="RuleBase" id="RU369079"/>
    </source>
</evidence>
<evidence type="ECO:0000259" key="8">
    <source>
        <dbReference type="Pfam" id="PF06808"/>
    </source>
</evidence>
<feature type="domain" description="TRAP C4-dicarboxylate transport system permease DctM subunit" evidence="8">
    <location>
        <begin position="12"/>
        <end position="423"/>
    </location>
</feature>
<evidence type="ECO:0000256" key="1">
    <source>
        <dbReference type="ARBA" id="ARBA00004429"/>
    </source>
</evidence>
<accession>A0A0A0EI35</accession>
<dbReference type="GO" id="GO:0005886">
    <property type="term" value="C:plasma membrane"/>
    <property type="evidence" value="ECO:0007669"/>
    <property type="project" value="UniProtKB-SubCell"/>
</dbReference>
<keyword evidence="3 7" id="KW-0997">Cell inner membrane</keyword>
<dbReference type="OrthoDB" id="9790209at2"/>
<comment type="subunit">
    <text evidence="7">The complex comprises the extracytoplasmic solute receptor protein and the two transmembrane proteins.</text>
</comment>
<dbReference type="Pfam" id="PF06808">
    <property type="entry name" value="DctM"/>
    <property type="match status" value="1"/>
</dbReference>
<feature type="transmembrane region" description="Helical" evidence="7">
    <location>
        <begin position="225"/>
        <end position="243"/>
    </location>
</feature>
<keyword evidence="6 7" id="KW-0472">Membrane</keyword>
<feature type="transmembrane region" description="Helical" evidence="7">
    <location>
        <begin position="6"/>
        <end position="39"/>
    </location>
</feature>
<dbReference type="EMBL" id="AQQX01000001">
    <property type="protein sequence ID" value="KGM50626.1"/>
    <property type="molecule type" value="Genomic_DNA"/>
</dbReference>
<feature type="transmembrane region" description="Helical" evidence="7">
    <location>
        <begin position="141"/>
        <end position="165"/>
    </location>
</feature>
<feature type="transmembrane region" description="Helical" evidence="7">
    <location>
        <begin position="60"/>
        <end position="87"/>
    </location>
</feature>
<gene>
    <name evidence="9" type="ORF">ATO9_03865</name>
</gene>
<dbReference type="eggNOG" id="COG1593">
    <property type="taxonomic scope" value="Bacteria"/>
</dbReference>
<evidence type="ECO:0000256" key="2">
    <source>
        <dbReference type="ARBA" id="ARBA00022475"/>
    </source>
</evidence>
<comment type="similarity">
    <text evidence="7">Belongs to the TRAP transporter large permease family.</text>
</comment>
<keyword evidence="4 7" id="KW-0812">Transmembrane</keyword>
<feature type="transmembrane region" description="Helical" evidence="7">
    <location>
        <begin position="286"/>
        <end position="309"/>
    </location>
</feature>
<proteinExistence type="inferred from homology"/>
<keyword evidence="10" id="KW-1185">Reference proteome</keyword>
<evidence type="ECO:0000313" key="10">
    <source>
        <dbReference type="Proteomes" id="UP000030004"/>
    </source>
</evidence>
<dbReference type="InterPro" id="IPR010656">
    <property type="entry name" value="DctM"/>
</dbReference>
<name>A0A0A0EI35_9RHOB</name>
<dbReference type="PANTHER" id="PTHR33362:SF5">
    <property type="entry name" value="C4-DICARBOXYLATE TRAP TRANSPORTER LARGE PERMEASE PROTEIN DCTM"/>
    <property type="match status" value="1"/>
</dbReference>
<dbReference type="RefSeq" id="WP_043745163.1">
    <property type="nucleotide sequence ID" value="NZ_AQQX01000001.1"/>
</dbReference>
<sequence length="437" mass="46170">MDSLTIGFMGIGAILVLLAARVPIAFALGSVSFVGIIIVRNERAAFAMVGSLPHEFTSSWELSAIPMFLLMGAIAYKTGLTSSLYAAARVWLNALPGGLAVATNFTAAGFAAASGSSVATSAAVGRLAIPEMLRFGYDKSLATGTVAASGTLGALIPPSIAFVIYGFFTEQSVGRLLIAGLIPGLLTAGAYTIMIVGRCIVWPELAPKVQMTVTWADRIRVLRDIWPLPLLVLGVVGSIYAGVATPTEAGALGALFAIVIGWAQGRASWDVLKSSVMDALRTTSSLFFLAIGAVLLTRFLAMAGVPSYIANLVASYDLGEIQLVIALAVIYLILGMFLDPLGIMLLTLPVFLPAFDAMNVNLIWIGVIVVKMIEIGLLTPPVGLNVYIVKNVVGDAVPLSTIFKGVGWFLVCEFFIMWLLIYNQGLSLWLPSLMMDG</sequence>
<keyword evidence="2" id="KW-1003">Cell membrane</keyword>
<comment type="function">
    <text evidence="7">Part of the tripartite ATP-independent periplasmic (TRAP) transport system.</text>
</comment>
<keyword evidence="5 7" id="KW-1133">Transmembrane helix</keyword>
<feature type="transmembrane region" description="Helical" evidence="7">
    <location>
        <begin position="177"/>
        <end position="201"/>
    </location>
</feature>
<feature type="transmembrane region" description="Helical" evidence="7">
    <location>
        <begin position="321"/>
        <end position="348"/>
    </location>
</feature>
<comment type="caution">
    <text evidence="9">The sequence shown here is derived from an EMBL/GenBank/DDBJ whole genome shotgun (WGS) entry which is preliminary data.</text>
</comment>
<evidence type="ECO:0000256" key="3">
    <source>
        <dbReference type="ARBA" id="ARBA00022519"/>
    </source>
</evidence>
<dbReference type="PIRSF" id="PIRSF006066">
    <property type="entry name" value="HI0050"/>
    <property type="match status" value="1"/>
</dbReference>
<comment type="subcellular location">
    <subcellularLocation>
        <location evidence="1 7">Cell inner membrane</location>
        <topology evidence="1 7">Multi-pass membrane protein</topology>
    </subcellularLocation>
</comment>
<feature type="transmembrane region" description="Helical" evidence="7">
    <location>
        <begin position="402"/>
        <end position="422"/>
    </location>
</feature>
<keyword evidence="7" id="KW-0813">Transport</keyword>
<dbReference type="InterPro" id="IPR004681">
    <property type="entry name" value="TRAP_DctM"/>
</dbReference>
<feature type="transmembrane region" description="Helical" evidence="7">
    <location>
        <begin position="249"/>
        <end position="265"/>
    </location>
</feature>
<dbReference type="NCBIfam" id="TIGR00786">
    <property type="entry name" value="dctM"/>
    <property type="match status" value="1"/>
</dbReference>
<evidence type="ECO:0000256" key="5">
    <source>
        <dbReference type="ARBA" id="ARBA00022989"/>
    </source>
</evidence>
<feature type="transmembrane region" description="Helical" evidence="7">
    <location>
        <begin position="360"/>
        <end position="382"/>
    </location>
</feature>
<evidence type="ECO:0000313" key="9">
    <source>
        <dbReference type="EMBL" id="KGM50626.1"/>
    </source>
</evidence>
<comment type="caution">
    <text evidence="7">Lacks conserved residue(s) required for the propagation of feature annotation.</text>
</comment>
<dbReference type="Proteomes" id="UP000030004">
    <property type="component" value="Unassembled WGS sequence"/>
</dbReference>
<evidence type="ECO:0000256" key="6">
    <source>
        <dbReference type="ARBA" id="ARBA00023136"/>
    </source>
</evidence>
<protein>
    <recommendedName>
        <fullName evidence="7">TRAP transporter large permease protein</fullName>
    </recommendedName>
</protein>
<evidence type="ECO:0000256" key="4">
    <source>
        <dbReference type="ARBA" id="ARBA00022692"/>
    </source>
</evidence>
<reference evidence="9 10" key="1">
    <citation type="journal article" date="2015" name="Antonie Van Leeuwenhoek">
        <title>Pseudooceanicola atlanticus gen. nov. sp. nov., isolated from surface seawater of the Atlantic Ocean and reclassification of Oceanicola batsensis, Oceanicola marinus, Oceanicola nitratireducens, Oceanicola nanhaiensis, Oceanicola antarcticus and Oceanicola flagellatus, as Pseudooceanicola batsensis comb. nov., Pseudooceanicola marinus comb. nov., Pseudooceanicola nitratireducens comb. nov., Pseudooceanicola nanhaiensis comb. nov., Pseudooceanicola antarcticus comb. nov., and Pseudooceanicola flagellatus comb. nov.</title>
        <authorList>
            <person name="Lai Q."/>
            <person name="Li G."/>
            <person name="Liu X."/>
            <person name="Du Y."/>
            <person name="Sun F."/>
            <person name="Shao Z."/>
        </authorList>
    </citation>
    <scope>NUCLEOTIDE SEQUENCE [LARGE SCALE GENOMIC DNA]</scope>
    <source>
        <strain evidence="9 10">22II-s11g</strain>
    </source>
</reference>
<organism evidence="9 10">
    <name type="scientific">Pseudooceanicola atlanticus</name>
    <dbReference type="NCBI Taxonomy" id="1461694"/>
    <lineage>
        <taxon>Bacteria</taxon>
        <taxon>Pseudomonadati</taxon>
        <taxon>Pseudomonadota</taxon>
        <taxon>Alphaproteobacteria</taxon>
        <taxon>Rhodobacterales</taxon>
        <taxon>Paracoccaceae</taxon>
        <taxon>Pseudooceanicola</taxon>
    </lineage>
</organism>